<protein>
    <submittedName>
        <fullName evidence="2">Uncharacterized protein</fullName>
    </submittedName>
</protein>
<organism evidence="1 2">
    <name type="scientific">Panagrolaimus sp. JU765</name>
    <dbReference type="NCBI Taxonomy" id="591449"/>
    <lineage>
        <taxon>Eukaryota</taxon>
        <taxon>Metazoa</taxon>
        <taxon>Ecdysozoa</taxon>
        <taxon>Nematoda</taxon>
        <taxon>Chromadorea</taxon>
        <taxon>Rhabditida</taxon>
        <taxon>Tylenchina</taxon>
        <taxon>Panagrolaimomorpha</taxon>
        <taxon>Panagrolaimoidea</taxon>
        <taxon>Panagrolaimidae</taxon>
        <taxon>Panagrolaimus</taxon>
    </lineage>
</organism>
<evidence type="ECO:0000313" key="2">
    <source>
        <dbReference type="WBParaSite" id="JU765_v2.g4723.t1"/>
    </source>
</evidence>
<accession>A0AC34R9J9</accession>
<name>A0AC34R9J9_9BILA</name>
<evidence type="ECO:0000313" key="1">
    <source>
        <dbReference type="Proteomes" id="UP000887576"/>
    </source>
</evidence>
<reference evidence="2" key="1">
    <citation type="submission" date="2022-11" db="UniProtKB">
        <authorList>
            <consortium name="WormBaseParasite"/>
        </authorList>
    </citation>
    <scope>IDENTIFICATION</scope>
</reference>
<sequence>MNGFMYTQIINLTIINACSIQSPIQKKILHAQCADFLTVRGGGHFPASSAQKPRESLQMFYNFIKNQDYSKPIPS</sequence>
<dbReference type="WBParaSite" id="JU765_v2.g4723.t1">
    <property type="protein sequence ID" value="JU765_v2.g4723.t1"/>
    <property type="gene ID" value="JU765_v2.g4723"/>
</dbReference>
<dbReference type="Proteomes" id="UP000887576">
    <property type="component" value="Unplaced"/>
</dbReference>
<proteinExistence type="predicted"/>